<gene>
    <name evidence="4" type="ORF">QYE76_057223</name>
</gene>
<name>A0AAD8T3Q7_LOLMU</name>
<dbReference type="InterPro" id="IPR013087">
    <property type="entry name" value="Znf_C2H2_type"/>
</dbReference>
<evidence type="ECO:0000256" key="2">
    <source>
        <dbReference type="SAM" id="MobiDB-lite"/>
    </source>
</evidence>
<protein>
    <recommendedName>
        <fullName evidence="3">C2H2-type domain-containing protein</fullName>
    </recommendedName>
</protein>
<keyword evidence="1" id="KW-0862">Zinc</keyword>
<dbReference type="GO" id="GO:0008270">
    <property type="term" value="F:zinc ion binding"/>
    <property type="evidence" value="ECO:0007669"/>
    <property type="project" value="UniProtKB-KW"/>
</dbReference>
<dbReference type="AlphaFoldDB" id="A0AAD8T3Q7"/>
<dbReference type="PROSITE" id="PS50157">
    <property type="entry name" value="ZINC_FINGER_C2H2_2"/>
    <property type="match status" value="1"/>
</dbReference>
<keyword evidence="1" id="KW-0479">Metal-binding</keyword>
<dbReference type="Proteomes" id="UP001231189">
    <property type="component" value="Unassembled WGS sequence"/>
</dbReference>
<proteinExistence type="predicted"/>
<keyword evidence="5" id="KW-1185">Reference proteome</keyword>
<feature type="compositionally biased region" description="Acidic residues" evidence="2">
    <location>
        <begin position="63"/>
        <end position="74"/>
    </location>
</feature>
<evidence type="ECO:0000313" key="4">
    <source>
        <dbReference type="EMBL" id="KAK1669064.1"/>
    </source>
</evidence>
<feature type="region of interest" description="Disordered" evidence="2">
    <location>
        <begin position="138"/>
        <end position="185"/>
    </location>
</feature>
<evidence type="ECO:0000259" key="3">
    <source>
        <dbReference type="PROSITE" id="PS50157"/>
    </source>
</evidence>
<feature type="compositionally biased region" description="Basic and acidic residues" evidence="2">
    <location>
        <begin position="48"/>
        <end position="62"/>
    </location>
</feature>
<dbReference type="EMBL" id="JAUUTY010000003">
    <property type="protein sequence ID" value="KAK1669064.1"/>
    <property type="molecule type" value="Genomic_DNA"/>
</dbReference>
<sequence length="185" mass="20101">MQQDLRFWGYKNNEATHGSNKLTAPRPVDAPSSIPKATVEEPTSPPKPKGDDKDKTDAHNPSDSDDIETSEDVDYPQKKTKGQKRPVETPLKTPQGKKAKIETPTTGKNTGYVHVATPYPAKQASKTSGYVHVATPYPAKHARKAPESKDKSKQSTPHVCGSCSRTFSSPMGLKDHSKAKHGATE</sequence>
<feature type="compositionally biased region" description="Basic and acidic residues" evidence="2">
    <location>
        <begin position="144"/>
        <end position="153"/>
    </location>
</feature>
<evidence type="ECO:0000256" key="1">
    <source>
        <dbReference type="PROSITE-ProRule" id="PRU00042"/>
    </source>
</evidence>
<evidence type="ECO:0000313" key="5">
    <source>
        <dbReference type="Proteomes" id="UP001231189"/>
    </source>
</evidence>
<accession>A0AAD8T3Q7</accession>
<dbReference type="PROSITE" id="PS00028">
    <property type="entry name" value="ZINC_FINGER_C2H2_1"/>
    <property type="match status" value="1"/>
</dbReference>
<feature type="region of interest" description="Disordered" evidence="2">
    <location>
        <begin position="1"/>
        <end position="114"/>
    </location>
</feature>
<keyword evidence="1" id="KW-0863">Zinc-finger</keyword>
<organism evidence="4 5">
    <name type="scientific">Lolium multiflorum</name>
    <name type="common">Italian ryegrass</name>
    <name type="synonym">Lolium perenne subsp. multiflorum</name>
    <dbReference type="NCBI Taxonomy" id="4521"/>
    <lineage>
        <taxon>Eukaryota</taxon>
        <taxon>Viridiplantae</taxon>
        <taxon>Streptophyta</taxon>
        <taxon>Embryophyta</taxon>
        <taxon>Tracheophyta</taxon>
        <taxon>Spermatophyta</taxon>
        <taxon>Magnoliopsida</taxon>
        <taxon>Liliopsida</taxon>
        <taxon>Poales</taxon>
        <taxon>Poaceae</taxon>
        <taxon>BOP clade</taxon>
        <taxon>Pooideae</taxon>
        <taxon>Poodae</taxon>
        <taxon>Poeae</taxon>
        <taxon>Poeae Chloroplast Group 2 (Poeae type)</taxon>
        <taxon>Loliodinae</taxon>
        <taxon>Loliinae</taxon>
        <taxon>Lolium</taxon>
    </lineage>
</organism>
<reference evidence="4" key="1">
    <citation type="submission" date="2023-07" db="EMBL/GenBank/DDBJ databases">
        <title>A chromosome-level genome assembly of Lolium multiflorum.</title>
        <authorList>
            <person name="Chen Y."/>
            <person name="Copetti D."/>
            <person name="Kolliker R."/>
            <person name="Studer B."/>
        </authorList>
    </citation>
    <scope>NUCLEOTIDE SEQUENCE</scope>
    <source>
        <strain evidence="4">02402/16</strain>
        <tissue evidence="4">Leaf</tissue>
    </source>
</reference>
<feature type="compositionally biased region" description="Polar residues" evidence="2">
    <location>
        <begin position="13"/>
        <end position="22"/>
    </location>
</feature>
<feature type="domain" description="C2H2-type" evidence="3">
    <location>
        <begin position="158"/>
        <end position="185"/>
    </location>
</feature>
<comment type="caution">
    <text evidence="4">The sequence shown here is derived from an EMBL/GenBank/DDBJ whole genome shotgun (WGS) entry which is preliminary data.</text>
</comment>